<evidence type="ECO:0000256" key="6">
    <source>
        <dbReference type="ARBA" id="ARBA00023002"/>
    </source>
</evidence>
<organism evidence="10 11">
    <name type="scientific">Sphingomonas oligophenolica</name>
    <dbReference type="NCBI Taxonomy" id="301154"/>
    <lineage>
        <taxon>Bacteria</taxon>
        <taxon>Pseudomonadati</taxon>
        <taxon>Pseudomonadota</taxon>
        <taxon>Alphaproteobacteria</taxon>
        <taxon>Sphingomonadales</taxon>
        <taxon>Sphingomonadaceae</taxon>
        <taxon>Sphingomonas</taxon>
    </lineage>
</organism>
<comment type="cofactor">
    <cofactor evidence="1 8">
        <name>Fe(2+)</name>
        <dbReference type="ChEBI" id="CHEBI:29033"/>
    </cofactor>
</comment>
<protein>
    <submittedName>
        <fullName evidence="10">VOC family protein</fullName>
    </submittedName>
</protein>
<gene>
    <name evidence="10" type="ORF">ABC974_26565</name>
</gene>
<keyword evidence="3" id="KW-0479">Metal-binding</keyword>
<accession>A0ABU9YBP3</accession>
<evidence type="ECO:0000256" key="1">
    <source>
        <dbReference type="ARBA" id="ARBA00001954"/>
    </source>
</evidence>
<dbReference type="SUPFAM" id="SSF54593">
    <property type="entry name" value="Glyoxalase/Bleomycin resistance protein/Dihydroxybiphenyl dioxygenase"/>
    <property type="match status" value="2"/>
</dbReference>
<name>A0ABU9YBP3_9SPHN</name>
<dbReference type="Gene3D" id="3.10.180.10">
    <property type="entry name" value="2,3-Dihydroxybiphenyl 1,2-Dioxygenase, domain 1"/>
    <property type="match status" value="2"/>
</dbReference>
<dbReference type="Proteomes" id="UP001419910">
    <property type="component" value="Unassembled WGS sequence"/>
</dbReference>
<evidence type="ECO:0000313" key="10">
    <source>
        <dbReference type="EMBL" id="MEN2793215.1"/>
    </source>
</evidence>
<evidence type="ECO:0000256" key="7">
    <source>
        <dbReference type="ARBA" id="ARBA00023004"/>
    </source>
</evidence>
<dbReference type="InterPro" id="IPR000486">
    <property type="entry name" value="Xdiol_ring_cleave_dOase_1/2"/>
</dbReference>
<evidence type="ECO:0000259" key="9">
    <source>
        <dbReference type="PROSITE" id="PS51819"/>
    </source>
</evidence>
<feature type="domain" description="VOC" evidence="9">
    <location>
        <begin position="1"/>
        <end position="77"/>
    </location>
</feature>
<comment type="caution">
    <text evidence="10">The sequence shown here is derived from an EMBL/GenBank/DDBJ whole genome shotgun (WGS) entry which is preliminary data.</text>
</comment>
<dbReference type="EMBL" id="JBDIME010000041">
    <property type="protein sequence ID" value="MEN2793215.1"/>
    <property type="molecule type" value="Genomic_DNA"/>
</dbReference>
<dbReference type="InterPro" id="IPR037523">
    <property type="entry name" value="VOC_core"/>
</dbReference>
<keyword evidence="7 8" id="KW-0408">Iron</keyword>
<keyword evidence="5 8" id="KW-0223">Dioxygenase</keyword>
<dbReference type="InterPro" id="IPR004360">
    <property type="entry name" value="Glyas_Fos-R_dOase_dom"/>
</dbReference>
<dbReference type="PROSITE" id="PS00082">
    <property type="entry name" value="EXTRADIOL_DIOXYGENAS"/>
    <property type="match status" value="1"/>
</dbReference>
<evidence type="ECO:0000256" key="3">
    <source>
        <dbReference type="ARBA" id="ARBA00022723"/>
    </source>
</evidence>
<comment type="similarity">
    <text evidence="2 8">Belongs to the extradiol ring-cleavage dioxygenase family.</text>
</comment>
<keyword evidence="11" id="KW-1185">Reference proteome</keyword>
<dbReference type="Pfam" id="PF00903">
    <property type="entry name" value="Glyoxalase"/>
    <property type="match status" value="1"/>
</dbReference>
<evidence type="ECO:0000313" key="11">
    <source>
        <dbReference type="Proteomes" id="UP001419910"/>
    </source>
</evidence>
<reference evidence="10 11" key="1">
    <citation type="submission" date="2024-05" db="EMBL/GenBank/DDBJ databases">
        <authorList>
            <person name="Liu Q."/>
            <person name="Xin Y.-H."/>
        </authorList>
    </citation>
    <scope>NUCLEOTIDE SEQUENCE [LARGE SCALE GENOMIC DNA]</scope>
    <source>
        <strain evidence="10 11">CGMCC 1.10181</strain>
    </source>
</reference>
<dbReference type="InterPro" id="IPR029068">
    <property type="entry name" value="Glyas_Bleomycin-R_OHBP_Dase"/>
</dbReference>
<evidence type="ECO:0000256" key="8">
    <source>
        <dbReference type="RuleBase" id="RU000683"/>
    </source>
</evidence>
<proteinExistence type="inferred from homology"/>
<dbReference type="PROSITE" id="PS51819">
    <property type="entry name" value="VOC"/>
    <property type="match status" value="2"/>
</dbReference>
<evidence type="ECO:0000256" key="5">
    <source>
        <dbReference type="ARBA" id="ARBA00022964"/>
    </source>
</evidence>
<keyword evidence="6 8" id="KW-0560">Oxidoreductase</keyword>
<evidence type="ECO:0000256" key="2">
    <source>
        <dbReference type="ARBA" id="ARBA00008784"/>
    </source>
</evidence>
<evidence type="ECO:0000256" key="4">
    <source>
        <dbReference type="ARBA" id="ARBA00022797"/>
    </source>
</evidence>
<sequence length="291" mass="32563">MDDRKQRIIVASDERDGADVFGWEVEDSAALRQLADRLSNASVDVTIGTAALAQERYVRELITFKDPVGNRIEVFHGPVDNDDMFQPGRAISGFRTGSLGMGHVVLTVVRIDDVMPFYVDLLGFRLSDFALRPFKAYFFHLSARHHSLAFIETGHNGVHHLMMELFSLDDVGQAYDIALGEEGLIGATLGRHTNDFMTSFYAHTPAGFMVEYGWGGRDIDVETWQACELVHGPSLWGHDRTWLAPEPRQEARDMRLRAASLGVRQPVQVMTGNFDQLAGACPWVDPMRVRA</sequence>
<feature type="domain" description="VOC" evidence="9">
    <location>
        <begin position="100"/>
        <end position="215"/>
    </location>
</feature>
<keyword evidence="4 8" id="KW-0058">Aromatic hydrocarbons catabolism</keyword>